<reference evidence="2" key="1">
    <citation type="submission" date="2022-12" db="EMBL/GenBank/DDBJ databases">
        <title>Draft genome sequence of the thermophilic strain Brevibacillus thermoruber HT42, isolated from Los Humeros, Puebla, Mexico, with biotechnological potential.</title>
        <authorList>
            <person name="Lara Sanchez J."/>
            <person name="Solis Palacios R."/>
            <person name="Bustos Baena A.S."/>
            <person name="Ruz Baez A.E."/>
            <person name="Espinosa Luna G."/>
            <person name="Oliart Ros R.M."/>
        </authorList>
    </citation>
    <scope>NUCLEOTIDE SEQUENCE</scope>
    <source>
        <strain evidence="2">HT42</strain>
    </source>
</reference>
<dbReference type="GO" id="GO:0016020">
    <property type="term" value="C:membrane"/>
    <property type="evidence" value="ECO:0007669"/>
    <property type="project" value="InterPro"/>
</dbReference>
<dbReference type="Pfam" id="PF11382">
    <property type="entry name" value="MctB"/>
    <property type="match status" value="1"/>
</dbReference>
<proteinExistence type="predicted"/>
<sequence>MIHFRHHLISLAAVFLALGIGILLGGTAGQSWFAMKEQEVLKNMETKYDQALRSNSELKQQLNRILVEMERSHEEVERLLATRYADELRGSSVYVWHADQQRMGRLKQMFRSVGVNVLSYREGSVPLDGPLLVFGPVQPDWLAKLPRDCRWLYAEEVPDSPAKQWGLLENVQKLLTEMREARENS</sequence>
<accession>A0A9X3TM54</accession>
<dbReference type="AlphaFoldDB" id="A0A9X3TM54"/>
<dbReference type="InterPro" id="IPR021522">
    <property type="entry name" value="MctB"/>
</dbReference>
<evidence type="ECO:0000256" key="1">
    <source>
        <dbReference type="SAM" id="Coils"/>
    </source>
</evidence>
<dbReference type="Proteomes" id="UP001151071">
    <property type="component" value="Unassembled WGS sequence"/>
</dbReference>
<evidence type="ECO:0000313" key="2">
    <source>
        <dbReference type="EMBL" id="MDA5106975.1"/>
    </source>
</evidence>
<dbReference type="EMBL" id="JAPYYP010000001">
    <property type="protein sequence ID" value="MDA5106975.1"/>
    <property type="molecule type" value="Genomic_DNA"/>
</dbReference>
<protein>
    <submittedName>
        <fullName evidence="2">Copper transporter</fullName>
    </submittedName>
</protein>
<dbReference type="RefSeq" id="WP_271139291.1">
    <property type="nucleotide sequence ID" value="NZ_JAPYYP010000001.1"/>
</dbReference>
<comment type="caution">
    <text evidence="2">The sequence shown here is derived from an EMBL/GenBank/DDBJ whole genome shotgun (WGS) entry which is preliminary data.</text>
</comment>
<gene>
    <name evidence="2" type="ORF">O3V59_01235</name>
</gene>
<evidence type="ECO:0000313" key="3">
    <source>
        <dbReference type="Proteomes" id="UP001151071"/>
    </source>
</evidence>
<keyword evidence="3" id="KW-1185">Reference proteome</keyword>
<dbReference type="GO" id="GO:0055070">
    <property type="term" value="P:copper ion homeostasis"/>
    <property type="evidence" value="ECO:0007669"/>
    <property type="project" value="InterPro"/>
</dbReference>
<organism evidence="2 3">
    <name type="scientific">Brevibacillus thermoruber</name>
    <dbReference type="NCBI Taxonomy" id="33942"/>
    <lineage>
        <taxon>Bacteria</taxon>
        <taxon>Bacillati</taxon>
        <taxon>Bacillota</taxon>
        <taxon>Bacilli</taxon>
        <taxon>Bacillales</taxon>
        <taxon>Paenibacillaceae</taxon>
        <taxon>Brevibacillus</taxon>
    </lineage>
</organism>
<feature type="coiled-coil region" evidence="1">
    <location>
        <begin position="34"/>
        <end position="79"/>
    </location>
</feature>
<name>A0A9X3TM54_9BACL</name>
<keyword evidence="1" id="KW-0175">Coiled coil</keyword>